<dbReference type="PROSITE" id="PS00375">
    <property type="entry name" value="UDPGT"/>
    <property type="match status" value="1"/>
</dbReference>
<reference evidence="4 5" key="1">
    <citation type="submission" date="2019-09" db="EMBL/GenBank/DDBJ databases">
        <authorList>
            <person name="Ou C."/>
        </authorList>
    </citation>
    <scope>NUCLEOTIDE SEQUENCE [LARGE SCALE GENOMIC DNA]</scope>
    <source>
        <strain evidence="4">S2</strain>
        <tissue evidence="4">Leaf</tissue>
    </source>
</reference>
<keyword evidence="2 3" id="KW-0808">Transferase</keyword>
<dbReference type="PANTHER" id="PTHR48044:SF29">
    <property type="entry name" value="GLYCOSYLTRANSFERASE"/>
    <property type="match status" value="1"/>
</dbReference>
<comment type="similarity">
    <text evidence="1 3">Belongs to the UDP-glycosyltransferase family.</text>
</comment>
<dbReference type="CDD" id="cd03784">
    <property type="entry name" value="GT1_Gtf-like"/>
    <property type="match status" value="1"/>
</dbReference>
<dbReference type="Gene3D" id="3.40.50.2000">
    <property type="entry name" value="Glycogen Phosphorylase B"/>
    <property type="match status" value="2"/>
</dbReference>
<reference evidence="4 5" key="3">
    <citation type="submission" date="2019-11" db="EMBL/GenBank/DDBJ databases">
        <title>A de novo genome assembly of a pear dwarfing rootstock.</title>
        <authorList>
            <person name="Wang F."/>
            <person name="Wang J."/>
            <person name="Li S."/>
            <person name="Zhang Y."/>
            <person name="Fang M."/>
            <person name="Ma L."/>
            <person name="Zhao Y."/>
            <person name="Jiang S."/>
        </authorList>
    </citation>
    <scope>NUCLEOTIDE SEQUENCE [LARGE SCALE GENOMIC DNA]</scope>
    <source>
        <strain evidence="4">S2</strain>
        <tissue evidence="4">Leaf</tissue>
    </source>
</reference>
<keyword evidence="3" id="KW-0328">Glycosyltransferase</keyword>
<evidence type="ECO:0000256" key="2">
    <source>
        <dbReference type="ARBA" id="ARBA00022679"/>
    </source>
</evidence>
<dbReference type="SUPFAM" id="SSF53756">
    <property type="entry name" value="UDP-Glycosyltransferase/glycogen phosphorylase"/>
    <property type="match status" value="1"/>
</dbReference>
<evidence type="ECO:0000313" key="5">
    <source>
        <dbReference type="Proteomes" id="UP000327157"/>
    </source>
</evidence>
<gene>
    <name evidence="4" type="ORF">D8674_020708</name>
</gene>
<name>A0A5N5HNI1_9ROSA</name>
<evidence type="ECO:0000313" key="4">
    <source>
        <dbReference type="EMBL" id="KAB2627090.1"/>
    </source>
</evidence>
<proteinExistence type="inferred from homology"/>
<dbReference type="InterPro" id="IPR002213">
    <property type="entry name" value="UDP_glucos_trans"/>
</dbReference>
<reference evidence="5" key="2">
    <citation type="submission" date="2019-10" db="EMBL/GenBank/DDBJ databases">
        <title>A de novo genome assembly of a pear dwarfing rootstock.</title>
        <authorList>
            <person name="Wang F."/>
            <person name="Wang J."/>
            <person name="Li S."/>
            <person name="Zhang Y."/>
            <person name="Fang M."/>
            <person name="Ma L."/>
            <person name="Zhao Y."/>
            <person name="Jiang S."/>
        </authorList>
    </citation>
    <scope>NUCLEOTIDE SEQUENCE [LARGE SCALE GENOMIC DNA]</scope>
</reference>
<keyword evidence="5" id="KW-1185">Reference proteome</keyword>
<dbReference type="GO" id="GO:0008194">
    <property type="term" value="F:UDP-glycosyltransferase activity"/>
    <property type="evidence" value="ECO:0007669"/>
    <property type="project" value="InterPro"/>
</dbReference>
<dbReference type="PANTHER" id="PTHR48044">
    <property type="entry name" value="GLYCOSYLTRANSFERASE"/>
    <property type="match status" value="1"/>
</dbReference>
<comment type="caution">
    <text evidence="4">The sequence shown here is derived from an EMBL/GenBank/DDBJ whole genome shotgun (WGS) entry which is preliminary data.</text>
</comment>
<dbReference type="Pfam" id="PF00201">
    <property type="entry name" value="UDPGT"/>
    <property type="match status" value="1"/>
</dbReference>
<organism evidence="4 5">
    <name type="scientific">Pyrus ussuriensis x Pyrus communis</name>
    <dbReference type="NCBI Taxonomy" id="2448454"/>
    <lineage>
        <taxon>Eukaryota</taxon>
        <taxon>Viridiplantae</taxon>
        <taxon>Streptophyta</taxon>
        <taxon>Embryophyta</taxon>
        <taxon>Tracheophyta</taxon>
        <taxon>Spermatophyta</taxon>
        <taxon>Magnoliopsida</taxon>
        <taxon>eudicotyledons</taxon>
        <taxon>Gunneridae</taxon>
        <taxon>Pentapetalae</taxon>
        <taxon>rosids</taxon>
        <taxon>fabids</taxon>
        <taxon>Rosales</taxon>
        <taxon>Rosaceae</taxon>
        <taxon>Amygdaloideae</taxon>
        <taxon>Maleae</taxon>
        <taxon>Pyrus</taxon>
    </lineage>
</organism>
<dbReference type="Proteomes" id="UP000327157">
    <property type="component" value="Chromosome 2"/>
</dbReference>
<dbReference type="GO" id="GO:1901137">
    <property type="term" value="P:carbohydrate derivative biosynthetic process"/>
    <property type="evidence" value="ECO:0007669"/>
    <property type="project" value="UniProtKB-ARBA"/>
</dbReference>
<protein>
    <submittedName>
        <fullName evidence="4">Flavanone 7-O-glucoside 2''-O-beta-L-rhamnosyltransferase-like</fullName>
    </submittedName>
</protein>
<evidence type="ECO:0000256" key="1">
    <source>
        <dbReference type="ARBA" id="ARBA00009995"/>
    </source>
</evidence>
<dbReference type="AlphaFoldDB" id="A0A5N5HNI1"/>
<dbReference type="EMBL" id="SMOL01000157">
    <property type="protein sequence ID" value="KAB2627090.1"/>
    <property type="molecule type" value="Genomic_DNA"/>
</dbReference>
<sequence>MVYSQQHRSISILMLPWLTHGHISPFLELAKKLTHKRNNLHFYICSTPVNLTSIKPKLSGKYSHCIEFVELHLPHDELPELPPHYHTTNGLPPHLMSTLKKAFNMSSSNFSDILQTLKPDLLIYDFLQPWAPSLALSHNIPAVEFCTINAATIISIFANHFMNSSLEFPFPGIHLRDYEIRMFKNQSGKKIVPVGPLVQDPLDQKTDEESPIIQWLNKREKSSVVYVSFGSEYFLSKKEIEEIAHKLDLSKGWAPQAKILQHPGVGGFVSHCGWSSVLESIKFGVPIIAMPMQLDQPVNAILVEEVGVGVEAKRAEGGGLQREAIAEAIGDVVVKEIGEGVRMKALEVSDNMKKIEDEEINDVLEQLVQLCA</sequence>
<dbReference type="InterPro" id="IPR035595">
    <property type="entry name" value="UDP_glycos_trans_CS"/>
</dbReference>
<dbReference type="OrthoDB" id="5835829at2759"/>
<evidence type="ECO:0000256" key="3">
    <source>
        <dbReference type="RuleBase" id="RU003718"/>
    </source>
</evidence>
<accession>A0A5N5HNI1</accession>